<dbReference type="InterPro" id="IPR000719">
    <property type="entry name" value="Prot_kinase_dom"/>
</dbReference>
<feature type="domain" description="Protein kinase" evidence="1">
    <location>
        <begin position="1"/>
        <end position="201"/>
    </location>
</feature>
<dbReference type="GO" id="GO:0007165">
    <property type="term" value="P:signal transduction"/>
    <property type="evidence" value="ECO:0007669"/>
    <property type="project" value="TreeGrafter"/>
</dbReference>
<dbReference type="Proteomes" id="UP000015354">
    <property type="component" value="Unassembled WGS sequence"/>
</dbReference>
<dbReference type="SMART" id="SM00220">
    <property type="entry name" value="S_TKc"/>
    <property type="match status" value="1"/>
</dbReference>
<evidence type="ECO:0000313" key="3">
    <source>
        <dbReference type="Proteomes" id="UP000015354"/>
    </source>
</evidence>
<organism evidence="2 3">
    <name type="scientific">Strigomonas culicis</name>
    <dbReference type="NCBI Taxonomy" id="28005"/>
    <lineage>
        <taxon>Eukaryota</taxon>
        <taxon>Discoba</taxon>
        <taxon>Euglenozoa</taxon>
        <taxon>Kinetoplastea</taxon>
        <taxon>Metakinetoplastina</taxon>
        <taxon>Trypanosomatida</taxon>
        <taxon>Trypanosomatidae</taxon>
        <taxon>Strigomonadinae</taxon>
        <taxon>Strigomonas</taxon>
    </lineage>
</organism>
<dbReference type="EMBL" id="ATMH01012028">
    <property type="protein sequence ID" value="EPY15497.1"/>
    <property type="molecule type" value="Genomic_DNA"/>
</dbReference>
<accession>S9TBW4</accession>
<dbReference type="Pfam" id="PF00069">
    <property type="entry name" value="Pkinase"/>
    <property type="match status" value="1"/>
</dbReference>
<sequence>MSSLSHPNIVQYMFCERDDNCISIFMELCKGGSLSTMINKRELRDAEEVRRILADIVNAVAYLHKKRIVHRDLKPDNVLFRDGHAKLTDFGTAVHKKREDLNLVKGTLAYMAPEILVGDPYGKACDVWSIGCIAADILYVDLPQRSLSLAEMCDFYRKMGSDAPLEFNCDVSQVKNFLSSCLQRNPKERLTATQLLNHEMLQPQNSALNRWMVTVEAKWKAADAEMGKKNSDLNSDSLNSNSFN</sequence>
<evidence type="ECO:0000259" key="1">
    <source>
        <dbReference type="PROSITE" id="PS50011"/>
    </source>
</evidence>
<proteinExistence type="predicted"/>
<dbReference type="PANTHER" id="PTHR48011:SF84">
    <property type="entry name" value="KINASE, PUTATIVE-RELATED"/>
    <property type="match status" value="1"/>
</dbReference>
<dbReference type="SUPFAM" id="SSF56112">
    <property type="entry name" value="Protein kinase-like (PK-like)"/>
    <property type="match status" value="1"/>
</dbReference>
<dbReference type="PROSITE" id="PS50011">
    <property type="entry name" value="PROTEIN_KINASE_DOM"/>
    <property type="match status" value="1"/>
</dbReference>
<reference evidence="2 3" key="1">
    <citation type="journal article" date="2013" name="PLoS ONE">
        <title>Predicting the Proteins of Angomonas deanei, Strigomonas culicis and Their Respective Endosymbionts Reveals New Aspects of the Trypanosomatidae Family.</title>
        <authorList>
            <person name="Motta M.C."/>
            <person name="Martins A.C."/>
            <person name="de Souza S.S."/>
            <person name="Catta-Preta C.M."/>
            <person name="Silva R."/>
            <person name="Klein C.C."/>
            <person name="de Almeida L.G."/>
            <person name="de Lima Cunha O."/>
            <person name="Ciapina L.P."/>
            <person name="Brocchi M."/>
            <person name="Colabardini A.C."/>
            <person name="de Araujo Lima B."/>
            <person name="Machado C.R."/>
            <person name="de Almeida Soares C.M."/>
            <person name="Probst C.M."/>
            <person name="de Menezes C.B."/>
            <person name="Thompson C.E."/>
            <person name="Bartholomeu D.C."/>
            <person name="Gradia D.F."/>
            <person name="Pavoni D.P."/>
            <person name="Grisard E.C."/>
            <person name="Fantinatti-Garboggini F."/>
            <person name="Marchini F.K."/>
            <person name="Rodrigues-Luiz G.F."/>
            <person name="Wagner G."/>
            <person name="Goldman G.H."/>
            <person name="Fietto J.L."/>
            <person name="Elias M.C."/>
            <person name="Goldman M.H."/>
            <person name="Sagot M.F."/>
            <person name="Pereira M."/>
            <person name="Stoco P.H."/>
            <person name="de Mendonca-Neto R.P."/>
            <person name="Teixeira S.M."/>
            <person name="Maciel T.E."/>
            <person name="de Oliveira Mendes T.A."/>
            <person name="Urmenyi T.P."/>
            <person name="de Souza W."/>
            <person name="Schenkman S."/>
            <person name="de Vasconcelos A.T."/>
        </authorList>
    </citation>
    <scope>NUCLEOTIDE SEQUENCE [LARGE SCALE GENOMIC DNA]</scope>
</reference>
<dbReference type="OrthoDB" id="40902at2759"/>
<dbReference type="InterPro" id="IPR011009">
    <property type="entry name" value="Kinase-like_dom_sf"/>
</dbReference>
<gene>
    <name evidence="2" type="ORF">STCU_11976</name>
</gene>
<dbReference type="InterPro" id="IPR008271">
    <property type="entry name" value="Ser/Thr_kinase_AS"/>
</dbReference>
<dbReference type="PROSITE" id="PS00108">
    <property type="entry name" value="PROTEIN_KINASE_ST"/>
    <property type="match status" value="1"/>
</dbReference>
<dbReference type="InterPro" id="IPR052751">
    <property type="entry name" value="Plant_MAPKKK"/>
</dbReference>
<keyword evidence="3" id="KW-1185">Reference proteome</keyword>
<dbReference type="GO" id="GO:0005524">
    <property type="term" value="F:ATP binding"/>
    <property type="evidence" value="ECO:0007669"/>
    <property type="project" value="InterPro"/>
</dbReference>
<dbReference type="PANTHER" id="PTHR48011">
    <property type="entry name" value="CCR4-NOT TRANSCRIPTIONAL COMPLEX SUBUNIT CAF120-RELATED"/>
    <property type="match status" value="1"/>
</dbReference>
<dbReference type="Gene3D" id="1.10.510.10">
    <property type="entry name" value="Transferase(Phosphotransferase) domain 1"/>
    <property type="match status" value="1"/>
</dbReference>
<protein>
    <recommendedName>
        <fullName evidence="1">Protein kinase domain-containing protein</fullName>
    </recommendedName>
</protein>
<dbReference type="GO" id="GO:0004672">
    <property type="term" value="F:protein kinase activity"/>
    <property type="evidence" value="ECO:0007669"/>
    <property type="project" value="InterPro"/>
</dbReference>
<dbReference type="PIRSF" id="PIRSF000654">
    <property type="entry name" value="Integrin-linked_kinase"/>
    <property type="match status" value="1"/>
</dbReference>
<name>S9TBW4_9TRYP</name>
<comment type="caution">
    <text evidence="2">The sequence shown here is derived from an EMBL/GenBank/DDBJ whole genome shotgun (WGS) entry which is preliminary data.</text>
</comment>
<evidence type="ECO:0000313" key="2">
    <source>
        <dbReference type="EMBL" id="EPY15497.1"/>
    </source>
</evidence>
<dbReference type="AlphaFoldDB" id="S9TBW4"/>